<dbReference type="AlphaFoldDB" id="A0A8T2J261"/>
<gene>
    <name evidence="5" type="ORF">GDO86_008282</name>
</gene>
<dbReference type="InterPro" id="IPR033192">
    <property type="entry name" value="ODAD3"/>
</dbReference>
<feature type="domain" description="ODAD1 central coiled coil region" evidence="4">
    <location>
        <begin position="165"/>
        <end position="433"/>
    </location>
</feature>
<dbReference type="GO" id="GO:0036064">
    <property type="term" value="C:ciliary basal body"/>
    <property type="evidence" value="ECO:0007669"/>
    <property type="project" value="TreeGrafter"/>
</dbReference>
<dbReference type="GO" id="GO:0035253">
    <property type="term" value="C:ciliary rootlet"/>
    <property type="evidence" value="ECO:0007669"/>
    <property type="project" value="TreeGrafter"/>
</dbReference>
<evidence type="ECO:0000256" key="2">
    <source>
        <dbReference type="SAM" id="Coils"/>
    </source>
</evidence>
<dbReference type="GO" id="GO:0036158">
    <property type="term" value="P:outer dynein arm assembly"/>
    <property type="evidence" value="ECO:0007669"/>
    <property type="project" value="InterPro"/>
</dbReference>
<feature type="compositionally biased region" description="Acidic residues" evidence="3">
    <location>
        <begin position="516"/>
        <end position="528"/>
    </location>
</feature>
<keyword evidence="6" id="KW-1185">Reference proteome</keyword>
<accession>A0A8T2J261</accession>
<name>A0A8T2J261_9PIPI</name>
<evidence type="ECO:0000256" key="3">
    <source>
        <dbReference type="SAM" id="MobiDB-lite"/>
    </source>
</evidence>
<dbReference type="GO" id="GO:0003341">
    <property type="term" value="P:cilium movement"/>
    <property type="evidence" value="ECO:0007669"/>
    <property type="project" value="InterPro"/>
</dbReference>
<sequence length="560" mass="65840">MPSSATLDAVKPPIHEQISKLQKKLQLLDGEHKAYFESSQSTIQNFEEKIQTLRQENKKLLQKRADLLAGDEKVIKEAFQYHNVEKAAMRNKTGQDAIQVMDHKLCDKMKRLNALRHQAEMKRKRLKELQTQYKQREMELLKSEEEEDLTEEEQSEATEKEEIPQQAMRLLENRLEKAQLKCQESEHIYSVYQKIKEHMQEESLTFQTRLDLLEAEILNQRQELKELQAVNKDAVVSRDLARAELQQQEEKFTRDRRTRERILQDYKKQAEERLIHAERAERRAQRVTLPGEDTAVDIQQVSNGEEEEKVIRTFQEAFQRIKDATGVTDTQEIVKRFIAQGETRKHLEEMKTENERTLVRLKEQKENLEEEFRNQKYTGEAKLSRGQQDLEELHSHLQKEEKRCEKTKEDLERMSKILIDAKSGVEHLANKVRHIKIPKSHFPAPEVSPVSDEQVLDLLTTTEEKLQHLMEQLEGQDLVQILKHMEEEEFQASIEGKLPLHNIRIPLPATSKQDMYEDDEDSGEDEGDVVTRAALKRQSQQIIESKTKRRTRPKKKKGKQ</sequence>
<reference evidence="5" key="1">
    <citation type="thesis" date="2020" institute="ProQuest LLC" country="789 East Eisenhower Parkway, Ann Arbor, MI, USA">
        <title>Comparative Genomics and Chromosome Evolution.</title>
        <authorList>
            <person name="Mudd A.B."/>
        </authorList>
    </citation>
    <scope>NUCLEOTIDE SEQUENCE</scope>
    <source>
        <strain evidence="5">Female2</strain>
        <tissue evidence="5">Blood</tissue>
    </source>
</reference>
<dbReference type="OrthoDB" id="10255247at2759"/>
<dbReference type="PANTHER" id="PTHR46518">
    <property type="entry name" value="COILED-COIL DOMAIN-CONTAINING PROTEIN 151"/>
    <property type="match status" value="1"/>
</dbReference>
<feature type="region of interest" description="Disordered" evidence="3">
    <location>
        <begin position="139"/>
        <end position="163"/>
    </location>
</feature>
<keyword evidence="1 2" id="KW-0175">Coiled coil</keyword>
<feature type="compositionally biased region" description="Basic residues" evidence="3">
    <location>
        <begin position="547"/>
        <end position="560"/>
    </location>
</feature>
<feature type="coiled-coil region" evidence="2">
    <location>
        <begin position="344"/>
        <end position="417"/>
    </location>
</feature>
<proteinExistence type="predicted"/>
<feature type="compositionally biased region" description="Acidic residues" evidence="3">
    <location>
        <begin position="144"/>
        <end position="156"/>
    </location>
</feature>
<comment type="caution">
    <text evidence="5">The sequence shown here is derived from an EMBL/GenBank/DDBJ whole genome shotgun (WGS) entry which is preliminary data.</text>
</comment>
<evidence type="ECO:0000313" key="6">
    <source>
        <dbReference type="Proteomes" id="UP000812440"/>
    </source>
</evidence>
<feature type="region of interest" description="Disordered" evidence="3">
    <location>
        <begin position="509"/>
        <end position="560"/>
    </location>
</feature>
<evidence type="ECO:0000259" key="4">
    <source>
        <dbReference type="Pfam" id="PF21773"/>
    </source>
</evidence>
<evidence type="ECO:0000313" key="5">
    <source>
        <dbReference type="EMBL" id="KAG8437514.1"/>
    </source>
</evidence>
<dbReference type="Pfam" id="PF21773">
    <property type="entry name" value="ODAD1_CC"/>
    <property type="match status" value="1"/>
</dbReference>
<evidence type="ECO:0000256" key="1">
    <source>
        <dbReference type="ARBA" id="ARBA00023054"/>
    </source>
</evidence>
<feature type="coiled-coil region" evidence="2">
    <location>
        <begin position="36"/>
        <end position="70"/>
    </location>
</feature>
<protein>
    <recommendedName>
        <fullName evidence="4">ODAD1 central coiled coil region domain-containing protein</fullName>
    </recommendedName>
</protein>
<dbReference type="GO" id="GO:0097542">
    <property type="term" value="C:ciliary tip"/>
    <property type="evidence" value="ECO:0007669"/>
    <property type="project" value="TreeGrafter"/>
</dbReference>
<organism evidence="5 6">
    <name type="scientific">Hymenochirus boettgeri</name>
    <name type="common">Congo dwarf clawed frog</name>
    <dbReference type="NCBI Taxonomy" id="247094"/>
    <lineage>
        <taxon>Eukaryota</taxon>
        <taxon>Metazoa</taxon>
        <taxon>Chordata</taxon>
        <taxon>Craniata</taxon>
        <taxon>Vertebrata</taxon>
        <taxon>Euteleostomi</taxon>
        <taxon>Amphibia</taxon>
        <taxon>Batrachia</taxon>
        <taxon>Anura</taxon>
        <taxon>Pipoidea</taxon>
        <taxon>Pipidae</taxon>
        <taxon>Pipinae</taxon>
        <taxon>Hymenochirus</taxon>
    </lineage>
</organism>
<dbReference type="PANTHER" id="PTHR46518:SF1">
    <property type="entry name" value="OUTER DYNEIN ARM-DOCKING COMPLEX SUBUNIT 3"/>
    <property type="match status" value="1"/>
</dbReference>
<dbReference type="InterPro" id="IPR049258">
    <property type="entry name" value="ODAD1_CC"/>
</dbReference>
<dbReference type="EMBL" id="JAACNH010000007">
    <property type="protein sequence ID" value="KAG8437514.1"/>
    <property type="molecule type" value="Genomic_DNA"/>
</dbReference>
<dbReference type="Proteomes" id="UP000812440">
    <property type="component" value="Chromosome 4"/>
</dbReference>